<dbReference type="PANTHER" id="PTHR11614">
    <property type="entry name" value="PHOSPHOLIPASE-RELATED"/>
    <property type="match status" value="1"/>
</dbReference>
<dbReference type="AlphaFoldDB" id="A0A7S2UYI4"/>
<reference evidence="3" key="1">
    <citation type="submission" date="2021-01" db="EMBL/GenBank/DDBJ databases">
        <authorList>
            <person name="Corre E."/>
            <person name="Pelletier E."/>
            <person name="Niang G."/>
            <person name="Scheremetjew M."/>
            <person name="Finn R."/>
            <person name="Kale V."/>
            <person name="Holt S."/>
            <person name="Cochrane G."/>
            <person name="Meng A."/>
            <person name="Brown T."/>
            <person name="Cohen L."/>
        </authorList>
    </citation>
    <scope>NUCLEOTIDE SEQUENCE</scope>
    <source>
        <strain evidence="3">CCMP1661</strain>
    </source>
</reference>
<sequence>MEEATDISLNAPQSGFSFVNNRNQKIHVRHYLPESPKKVRGVVLWIHGYGGHINDPKGTTLGESMSKKGLAIITMDLHGHGYSEGERAYLEDWNHFVDDELQFLEMVCLPPGSRACKNKEGSSSDEDPPTTTTAASQLDSGENLGIPADFLEKLQSPEIPFFLAGESLGGGLAVLMATQMSGHAHLASRFKGFAVIAPAVVGKPPPYPVVWLLQHLVLPFFPKTLVPQMIEPVNDPNLLWKSPEIIKRNTEQDTWGQPGALAWGHNMRFATGFSLIRMTEHIRSILPEVTCPFYIVHDPDDGVCEFSGSQMLFDLAKTDATKWARAKVLDPFTGSLHDILWNETEEAISRISSWCLEALDAA</sequence>
<accession>A0A7S2UYI4</accession>
<feature type="region of interest" description="Disordered" evidence="1">
    <location>
        <begin position="115"/>
        <end position="141"/>
    </location>
</feature>
<dbReference type="EMBL" id="HBHR01011264">
    <property type="protein sequence ID" value="CAD9862897.1"/>
    <property type="molecule type" value="Transcribed_RNA"/>
</dbReference>
<dbReference type="InterPro" id="IPR051044">
    <property type="entry name" value="MAG_DAG_Lipase"/>
</dbReference>
<evidence type="ECO:0000256" key="1">
    <source>
        <dbReference type="SAM" id="MobiDB-lite"/>
    </source>
</evidence>
<dbReference type="Pfam" id="PF12146">
    <property type="entry name" value="Hydrolase_4"/>
    <property type="match status" value="2"/>
</dbReference>
<name>A0A7S2UYI4_9STRA</name>
<feature type="domain" description="Serine aminopeptidase S33" evidence="2">
    <location>
        <begin position="38"/>
        <end position="108"/>
    </location>
</feature>
<gene>
    <name evidence="3" type="ORF">FJAP1339_LOCUS5429</name>
</gene>
<dbReference type="Gene3D" id="3.40.50.1820">
    <property type="entry name" value="alpha/beta hydrolase"/>
    <property type="match status" value="1"/>
</dbReference>
<dbReference type="InterPro" id="IPR022742">
    <property type="entry name" value="Hydrolase_4"/>
</dbReference>
<evidence type="ECO:0000259" key="2">
    <source>
        <dbReference type="Pfam" id="PF12146"/>
    </source>
</evidence>
<evidence type="ECO:0000313" key="3">
    <source>
        <dbReference type="EMBL" id="CAD9862897.1"/>
    </source>
</evidence>
<feature type="domain" description="Serine aminopeptidase S33" evidence="2">
    <location>
        <begin position="153"/>
        <end position="340"/>
    </location>
</feature>
<dbReference type="InterPro" id="IPR029058">
    <property type="entry name" value="AB_hydrolase_fold"/>
</dbReference>
<organism evidence="3">
    <name type="scientific">Fibrocapsa japonica</name>
    <dbReference type="NCBI Taxonomy" id="94617"/>
    <lineage>
        <taxon>Eukaryota</taxon>
        <taxon>Sar</taxon>
        <taxon>Stramenopiles</taxon>
        <taxon>Ochrophyta</taxon>
        <taxon>Raphidophyceae</taxon>
        <taxon>Chattonellales</taxon>
        <taxon>Chattonellaceae</taxon>
        <taxon>Fibrocapsa</taxon>
    </lineage>
</organism>
<proteinExistence type="predicted"/>
<dbReference type="SUPFAM" id="SSF53474">
    <property type="entry name" value="alpha/beta-Hydrolases"/>
    <property type="match status" value="1"/>
</dbReference>
<protein>
    <recommendedName>
        <fullName evidence="2">Serine aminopeptidase S33 domain-containing protein</fullName>
    </recommendedName>
</protein>